<keyword evidence="4" id="KW-1185">Reference proteome</keyword>
<evidence type="ECO:0000256" key="1">
    <source>
        <dbReference type="SAM" id="Phobius"/>
    </source>
</evidence>
<dbReference type="PROSITE" id="PS51724">
    <property type="entry name" value="SPOR"/>
    <property type="match status" value="1"/>
</dbReference>
<dbReference type="Pfam" id="PF13401">
    <property type="entry name" value="AAA_22"/>
    <property type="match status" value="1"/>
</dbReference>
<dbReference type="InterPro" id="IPR036680">
    <property type="entry name" value="SPOR-like_sf"/>
</dbReference>
<dbReference type="SUPFAM" id="SSF110997">
    <property type="entry name" value="Sporulation related repeat"/>
    <property type="match status" value="1"/>
</dbReference>
<protein>
    <submittedName>
        <fullName evidence="3">DamX, an inner membrane protein involved in bile resistance</fullName>
    </submittedName>
</protein>
<dbReference type="PANTHER" id="PTHR35894:SF7">
    <property type="entry name" value="GENERAL SECRETION PATHWAY PROTEIN A-RELATED"/>
    <property type="match status" value="1"/>
</dbReference>
<dbReference type="RefSeq" id="WP_223825293.1">
    <property type="nucleotide sequence ID" value="NZ_CAWOZE010000014.1"/>
</dbReference>
<keyword evidence="1" id="KW-0812">Transmembrane</keyword>
<comment type="caution">
    <text evidence="3">The sequence shown here is derived from an EMBL/GenBank/DDBJ whole genome shotgun (WGS) entry which is preliminary data.</text>
</comment>
<reference evidence="4" key="1">
    <citation type="submission" date="2017-04" db="EMBL/GenBank/DDBJ databases">
        <title>Genome evolution of the luminous symbionts of deep sea anglerfish.</title>
        <authorList>
            <person name="Hendry T.A."/>
        </authorList>
    </citation>
    <scope>NUCLEOTIDE SEQUENCE [LARGE SCALE GENOMIC DNA]</scope>
</reference>
<dbReference type="PANTHER" id="PTHR35894">
    <property type="entry name" value="GENERAL SECRETION PATHWAY PROTEIN A-RELATED"/>
    <property type="match status" value="1"/>
</dbReference>
<dbReference type="Gene3D" id="3.40.50.300">
    <property type="entry name" value="P-loop containing nucleotide triphosphate hydrolases"/>
    <property type="match status" value="1"/>
</dbReference>
<dbReference type="Proteomes" id="UP000219020">
    <property type="component" value="Unassembled WGS sequence"/>
</dbReference>
<dbReference type="SUPFAM" id="SSF52540">
    <property type="entry name" value="P-loop containing nucleoside triphosphate hydrolases"/>
    <property type="match status" value="1"/>
</dbReference>
<dbReference type="GO" id="GO:0016887">
    <property type="term" value="F:ATP hydrolysis activity"/>
    <property type="evidence" value="ECO:0007669"/>
    <property type="project" value="InterPro"/>
</dbReference>
<dbReference type="InterPro" id="IPR049945">
    <property type="entry name" value="AAA_22"/>
</dbReference>
<proteinExistence type="predicted"/>
<name>A0A2A5T206_9GAMM</name>
<dbReference type="Pfam" id="PF05036">
    <property type="entry name" value="SPOR"/>
    <property type="match status" value="1"/>
</dbReference>
<dbReference type="AlphaFoldDB" id="A0A2A5T206"/>
<dbReference type="InterPro" id="IPR007730">
    <property type="entry name" value="SPOR-like_dom"/>
</dbReference>
<dbReference type="InterPro" id="IPR027417">
    <property type="entry name" value="P-loop_NTPase"/>
</dbReference>
<dbReference type="GO" id="GO:0042834">
    <property type="term" value="F:peptidoglycan binding"/>
    <property type="evidence" value="ECO:0007669"/>
    <property type="project" value="InterPro"/>
</dbReference>
<dbReference type="InterPro" id="IPR052026">
    <property type="entry name" value="ExeA_AAA_ATPase_DNA-bind"/>
</dbReference>
<feature type="domain" description="SPOR" evidence="2">
    <location>
        <begin position="420"/>
        <end position="498"/>
    </location>
</feature>
<gene>
    <name evidence="3" type="ORF">BTN49_2271</name>
</gene>
<sequence length="510" mass="58203">MTHCHDMIILDFDSQIQLLSRIKFLTRFSSNLIEITGELGSGKTCLSQRYLSNWANEPSQSLLICNPHQQDGQHRAIILRQIVCDGVFNEQHSILHSLEYMLDGRDVHALIVIDDAQILSASVIAELLVLVTEAQQHNNWQINVLLFSLLSQSNKYLYKIPYGDVGKPIELEISPLTDSEREMFIDKMMVNRELDMEQQQGLKQRAALLPPLPGALKRLELQETPKMKEKKHYSLFAIILLALLLLVLGISIAWWMLNPALKSEQNTITNITPNIVKEFSEIPVEEDTEMRNLSVDEANVRDVDRNLIPKVMNDTVSLPDKPTVEGMTVGRRDEYRRIIVPDHIVNAIIDKQSVVGYDTSAVNLPITAQFTPQEEVHVTHGVSDKRIKPNVFQSDTSNTPSLTENRSTKELVLSHTILLMIPDSRYAIQLAAIQSKATVHNFLQQYEIKDRAMIYETVRNGEIWFIVLIGDYSSVNEARQAEMQLSENVQRLNPWIKSFSQIHREINLIK</sequence>
<keyword evidence="1" id="KW-1133">Transmembrane helix</keyword>
<evidence type="ECO:0000313" key="4">
    <source>
        <dbReference type="Proteomes" id="UP000219020"/>
    </source>
</evidence>
<accession>A0A2A5T206</accession>
<organism evidence="3 4">
    <name type="scientific">Candidatus Enterovibrio escicola</name>
    <dbReference type="NCBI Taxonomy" id="1927127"/>
    <lineage>
        <taxon>Bacteria</taxon>
        <taxon>Pseudomonadati</taxon>
        <taxon>Pseudomonadota</taxon>
        <taxon>Gammaproteobacteria</taxon>
        <taxon>Vibrionales</taxon>
        <taxon>Vibrionaceae</taxon>
        <taxon>Enterovibrio</taxon>
    </lineage>
</organism>
<keyword evidence="1" id="KW-0472">Membrane</keyword>
<dbReference type="Gene3D" id="3.30.70.1070">
    <property type="entry name" value="Sporulation related repeat"/>
    <property type="match status" value="1"/>
</dbReference>
<evidence type="ECO:0000259" key="2">
    <source>
        <dbReference type="PROSITE" id="PS51724"/>
    </source>
</evidence>
<dbReference type="EMBL" id="NBYY01000025">
    <property type="protein sequence ID" value="PCS22203.1"/>
    <property type="molecule type" value="Genomic_DNA"/>
</dbReference>
<evidence type="ECO:0000313" key="3">
    <source>
        <dbReference type="EMBL" id="PCS22203.1"/>
    </source>
</evidence>
<feature type="transmembrane region" description="Helical" evidence="1">
    <location>
        <begin position="235"/>
        <end position="257"/>
    </location>
</feature>